<organism evidence="1 2">
    <name type="scientific">Desulfovibrio desulfuricans</name>
    <dbReference type="NCBI Taxonomy" id="876"/>
    <lineage>
        <taxon>Bacteria</taxon>
        <taxon>Pseudomonadati</taxon>
        <taxon>Thermodesulfobacteriota</taxon>
        <taxon>Desulfovibrionia</taxon>
        <taxon>Desulfovibrionales</taxon>
        <taxon>Desulfovibrionaceae</taxon>
        <taxon>Desulfovibrio</taxon>
    </lineage>
</organism>
<dbReference type="Proteomes" id="UP000182680">
    <property type="component" value="Unassembled WGS sequence"/>
</dbReference>
<accession>A0AA94HQX9</accession>
<sequence length="87" mass="10064">MDSSLNPRNAVRAITLRRPYAIVYCALDRGEWIVQPREGTGLFRLSKAEFQMRYCLESDCPPKIKALFEGIPTFMQWRTRNAAVRGK</sequence>
<evidence type="ECO:0000313" key="1">
    <source>
        <dbReference type="EMBL" id="SFW23215.1"/>
    </source>
</evidence>
<dbReference type="AlphaFoldDB" id="A0AA94HQX9"/>
<reference evidence="2" key="1">
    <citation type="submission" date="2016-11" db="EMBL/GenBank/DDBJ databases">
        <authorList>
            <person name="Jaros S."/>
            <person name="Januszkiewicz K."/>
            <person name="Wedrychowicz H."/>
        </authorList>
    </citation>
    <scope>NUCLEOTIDE SEQUENCE [LARGE SCALE GENOMIC DNA]</scope>
    <source>
        <strain evidence="2">DSM 7057</strain>
    </source>
</reference>
<gene>
    <name evidence="1" type="ORF">SAMN02910291_00485</name>
</gene>
<proteinExistence type="predicted"/>
<evidence type="ECO:0000313" key="2">
    <source>
        <dbReference type="Proteomes" id="UP000182680"/>
    </source>
</evidence>
<protein>
    <submittedName>
        <fullName evidence="1">Uncharacterized protein</fullName>
    </submittedName>
</protein>
<comment type="caution">
    <text evidence="1">The sequence shown here is derived from an EMBL/GenBank/DDBJ whole genome shotgun (WGS) entry which is preliminary data.</text>
</comment>
<dbReference type="EMBL" id="FPIW01000005">
    <property type="protein sequence ID" value="SFW23215.1"/>
    <property type="molecule type" value="Genomic_DNA"/>
</dbReference>
<name>A0AA94HQX9_DESDE</name>
<dbReference type="RefSeq" id="WP_072311276.1">
    <property type="nucleotide sequence ID" value="NZ_FPIW01000005.1"/>
</dbReference>